<evidence type="ECO:0000256" key="1">
    <source>
        <dbReference type="ARBA" id="ARBA00001946"/>
    </source>
</evidence>
<dbReference type="AlphaFoldDB" id="A0A931G4V7"/>
<evidence type="ECO:0000313" key="5">
    <source>
        <dbReference type="EMBL" id="MBG0740156.1"/>
    </source>
</evidence>
<evidence type="ECO:0000256" key="4">
    <source>
        <dbReference type="ARBA" id="ARBA00022842"/>
    </source>
</evidence>
<comment type="similarity">
    <text evidence="2">Belongs to the HAD-like hydrolase superfamily. CbbY/CbbZ/Gph/YieH family.</text>
</comment>
<keyword evidence="4" id="KW-0460">Magnesium</keyword>
<dbReference type="PANTHER" id="PTHR46193:SF10">
    <property type="entry name" value="6-PHOSPHOGLUCONATE PHOSPHATASE"/>
    <property type="match status" value="1"/>
</dbReference>
<dbReference type="InterPro" id="IPR023198">
    <property type="entry name" value="PGP-like_dom2"/>
</dbReference>
<dbReference type="RefSeq" id="WP_196397092.1">
    <property type="nucleotide sequence ID" value="NZ_JADNYM010000014.1"/>
</dbReference>
<dbReference type="InterPro" id="IPR051600">
    <property type="entry name" value="Beta-PGM-like"/>
</dbReference>
<gene>
    <name evidence="5" type="ORF">IV500_12275</name>
</gene>
<dbReference type="SUPFAM" id="SSF56784">
    <property type="entry name" value="HAD-like"/>
    <property type="match status" value="1"/>
</dbReference>
<comment type="caution">
    <text evidence="5">The sequence shown here is derived from an EMBL/GenBank/DDBJ whole genome shotgun (WGS) entry which is preliminary data.</text>
</comment>
<evidence type="ECO:0000256" key="3">
    <source>
        <dbReference type="ARBA" id="ARBA00022723"/>
    </source>
</evidence>
<proteinExistence type="inferred from homology"/>
<dbReference type="Proteomes" id="UP000655366">
    <property type="component" value="Unassembled WGS sequence"/>
</dbReference>
<keyword evidence="6" id="KW-1185">Reference proteome</keyword>
<dbReference type="GO" id="GO:0016787">
    <property type="term" value="F:hydrolase activity"/>
    <property type="evidence" value="ECO:0007669"/>
    <property type="project" value="UniProtKB-KW"/>
</dbReference>
<dbReference type="Gene3D" id="1.10.150.240">
    <property type="entry name" value="Putative phosphatase, domain 2"/>
    <property type="match status" value="1"/>
</dbReference>
<protein>
    <submittedName>
        <fullName evidence="5">HAD family hydrolase</fullName>
    </submittedName>
</protein>
<dbReference type="CDD" id="cd07526">
    <property type="entry name" value="HAD_BPGM_like"/>
    <property type="match status" value="1"/>
</dbReference>
<name>A0A931G4V7_9MICC</name>
<reference evidence="5 6" key="1">
    <citation type="submission" date="2020-11" db="EMBL/GenBank/DDBJ databases">
        <title>Arthrobacter antarcticus sp. nov., isolated from Antarctic Soil.</title>
        <authorList>
            <person name="Li J."/>
        </authorList>
    </citation>
    <scope>NUCLEOTIDE SEQUENCE [LARGE SCALE GENOMIC DNA]</scope>
    <source>
        <strain evidence="5 6">Z1-20</strain>
    </source>
</reference>
<dbReference type="SFLD" id="SFLDS00003">
    <property type="entry name" value="Haloacid_Dehalogenase"/>
    <property type="match status" value="1"/>
</dbReference>
<organism evidence="5 6">
    <name type="scientific">Arthrobacter terrae</name>
    <dbReference type="NCBI Taxonomy" id="2935737"/>
    <lineage>
        <taxon>Bacteria</taxon>
        <taxon>Bacillati</taxon>
        <taxon>Actinomycetota</taxon>
        <taxon>Actinomycetes</taxon>
        <taxon>Micrococcales</taxon>
        <taxon>Micrococcaceae</taxon>
        <taxon>Arthrobacter</taxon>
    </lineage>
</organism>
<dbReference type="NCBIfam" id="TIGR01509">
    <property type="entry name" value="HAD-SF-IA-v3"/>
    <property type="match status" value="1"/>
</dbReference>
<dbReference type="Pfam" id="PF00702">
    <property type="entry name" value="Hydrolase"/>
    <property type="match status" value="1"/>
</dbReference>
<dbReference type="Gene3D" id="3.40.50.1000">
    <property type="entry name" value="HAD superfamily/HAD-like"/>
    <property type="match status" value="1"/>
</dbReference>
<keyword evidence="3" id="KW-0479">Metal-binding</keyword>
<evidence type="ECO:0000256" key="2">
    <source>
        <dbReference type="ARBA" id="ARBA00006171"/>
    </source>
</evidence>
<dbReference type="PANTHER" id="PTHR46193">
    <property type="entry name" value="6-PHOSPHOGLUCONATE PHOSPHATASE"/>
    <property type="match status" value="1"/>
</dbReference>
<dbReference type="InterPro" id="IPR023214">
    <property type="entry name" value="HAD_sf"/>
</dbReference>
<keyword evidence="5" id="KW-0378">Hydrolase</keyword>
<accession>A0A931G4V7</accession>
<sequence>MDPSGLVIFDCDGVLVDSERLTVAIEARLLTELGAPYSEQDVVDAFMGRTAAAGQLLLERLLGPELAAEFDRRSTTEIRQAFSSSLTPVAGVERVLAALRARNLPHCVASSGSHEKMRLTLGLTGLAHQFDGRIFSASEVPRGKPFPDLFLHAAWSMGVDPARCVVVEDSVPGVHAAVAAGMTAYGFTGGLAAAGSLAAAGAIPFERMEELLQEFAPGGSM</sequence>
<dbReference type="EMBL" id="JADNYM010000014">
    <property type="protein sequence ID" value="MBG0740156.1"/>
    <property type="molecule type" value="Genomic_DNA"/>
</dbReference>
<evidence type="ECO:0000313" key="6">
    <source>
        <dbReference type="Proteomes" id="UP000655366"/>
    </source>
</evidence>
<dbReference type="SFLD" id="SFLDG01129">
    <property type="entry name" value="C1.5:_HAD__Beta-PGM__Phosphata"/>
    <property type="match status" value="1"/>
</dbReference>
<dbReference type="GO" id="GO:0046872">
    <property type="term" value="F:metal ion binding"/>
    <property type="evidence" value="ECO:0007669"/>
    <property type="project" value="UniProtKB-KW"/>
</dbReference>
<dbReference type="InterPro" id="IPR036412">
    <property type="entry name" value="HAD-like_sf"/>
</dbReference>
<dbReference type="InterPro" id="IPR006439">
    <property type="entry name" value="HAD-SF_hydro_IA"/>
</dbReference>
<dbReference type="SFLD" id="SFLDG01135">
    <property type="entry name" value="C1.5.6:_HAD__Beta-PGM__Phospha"/>
    <property type="match status" value="1"/>
</dbReference>
<comment type="cofactor">
    <cofactor evidence="1">
        <name>Mg(2+)</name>
        <dbReference type="ChEBI" id="CHEBI:18420"/>
    </cofactor>
</comment>